<dbReference type="InterPro" id="IPR037119">
    <property type="entry name" value="Haem_oxidase_HugZ-like_sf"/>
</dbReference>
<organism evidence="2 3">
    <name type="scientific">Nocardioides marmorisolisilvae</name>
    <dbReference type="NCBI Taxonomy" id="1542737"/>
    <lineage>
        <taxon>Bacteria</taxon>
        <taxon>Bacillati</taxon>
        <taxon>Actinomycetota</taxon>
        <taxon>Actinomycetes</taxon>
        <taxon>Propionibacteriales</taxon>
        <taxon>Nocardioidaceae</taxon>
        <taxon>Nocardioides</taxon>
    </lineage>
</organism>
<keyword evidence="3" id="KW-1185">Reference proteome</keyword>
<dbReference type="Gene3D" id="3.20.180.10">
    <property type="entry name" value="PNP-oxidase-like"/>
    <property type="match status" value="1"/>
</dbReference>
<sequence length="248" mass="26869">MRSTTIPTLTPAERARTIVATASTLRVQGASMGLDVHRHGVVPDGSVLFQAPPDLAESLAGRTATATAVDVATVPQADRIRGTVTLAGPVLEVDDPLPVGLRAHLTGTEKPDDRTRIVRLVPERIGLTWNCERRSGEPPWERVKIADYRVAHPDPLLSYEAEWLPHLQADHGQVLSALASYELGVDQEPEDVRALSIDRYGLVLRVSDHGCRRDLRIAFDRPACCGCDVREALSAMVERAVPGAGPLC</sequence>
<protein>
    <submittedName>
        <fullName evidence="2">DUF2470 domain-containing protein</fullName>
    </submittedName>
</protein>
<dbReference type="Proteomes" id="UP000277094">
    <property type="component" value="Unassembled WGS sequence"/>
</dbReference>
<dbReference type="AlphaFoldDB" id="A0A3N0DIX9"/>
<evidence type="ECO:0000259" key="1">
    <source>
        <dbReference type="Pfam" id="PF10615"/>
    </source>
</evidence>
<proteinExistence type="predicted"/>
<evidence type="ECO:0000313" key="3">
    <source>
        <dbReference type="Proteomes" id="UP000277094"/>
    </source>
</evidence>
<name>A0A3N0DIX9_9ACTN</name>
<reference evidence="2 3" key="1">
    <citation type="submission" date="2018-11" db="EMBL/GenBank/DDBJ databases">
        <authorList>
            <person name="Li F."/>
        </authorList>
    </citation>
    <scope>NUCLEOTIDE SEQUENCE [LARGE SCALE GENOMIC DNA]</scope>
    <source>
        <strain evidence="2 3">KIS18-7</strain>
    </source>
</reference>
<dbReference type="InterPro" id="IPR019595">
    <property type="entry name" value="DUF2470"/>
</dbReference>
<dbReference type="EMBL" id="RJSG01000006">
    <property type="protein sequence ID" value="RNL75356.1"/>
    <property type="molecule type" value="Genomic_DNA"/>
</dbReference>
<comment type="caution">
    <text evidence="2">The sequence shown here is derived from an EMBL/GenBank/DDBJ whole genome shotgun (WGS) entry which is preliminary data.</text>
</comment>
<dbReference type="Pfam" id="PF10615">
    <property type="entry name" value="DUF2470"/>
    <property type="match status" value="1"/>
</dbReference>
<dbReference type="RefSeq" id="WP_123235541.1">
    <property type="nucleotide sequence ID" value="NZ_RJSG01000006.1"/>
</dbReference>
<feature type="domain" description="DUF2470" evidence="1">
    <location>
        <begin position="161"/>
        <end position="236"/>
    </location>
</feature>
<accession>A0A3N0DIX9</accession>
<dbReference type="OrthoDB" id="3821751at2"/>
<evidence type="ECO:0000313" key="2">
    <source>
        <dbReference type="EMBL" id="RNL75356.1"/>
    </source>
</evidence>
<dbReference type="SUPFAM" id="SSF50475">
    <property type="entry name" value="FMN-binding split barrel"/>
    <property type="match status" value="1"/>
</dbReference>
<gene>
    <name evidence="2" type="ORF">EFL95_18215</name>
</gene>